<dbReference type="EMBL" id="BGZK01000645">
    <property type="protein sequence ID" value="GBP54360.1"/>
    <property type="molecule type" value="Genomic_DNA"/>
</dbReference>
<protein>
    <submittedName>
        <fullName evidence="1">Uncharacterized protein</fullName>
    </submittedName>
</protein>
<proteinExistence type="predicted"/>
<reference evidence="1 2" key="1">
    <citation type="journal article" date="2019" name="Commun. Biol.">
        <title>The bagworm genome reveals a unique fibroin gene that provides high tensile strength.</title>
        <authorList>
            <person name="Kono N."/>
            <person name="Nakamura H."/>
            <person name="Ohtoshi R."/>
            <person name="Tomita M."/>
            <person name="Numata K."/>
            <person name="Arakawa K."/>
        </authorList>
    </citation>
    <scope>NUCLEOTIDE SEQUENCE [LARGE SCALE GENOMIC DNA]</scope>
</reference>
<gene>
    <name evidence="1" type="ORF">EVAR_50773_1</name>
</gene>
<dbReference type="AlphaFoldDB" id="A0A4C1WU05"/>
<comment type="caution">
    <text evidence="1">The sequence shown here is derived from an EMBL/GenBank/DDBJ whole genome shotgun (WGS) entry which is preliminary data.</text>
</comment>
<sequence length="72" mass="8206">MLPLVYLTLNPLYLETPHIPDMETYGQKWIGNAVAFAVYLTASMSGYKWESRFEVSCALLAARRCMLQSSEQ</sequence>
<evidence type="ECO:0000313" key="1">
    <source>
        <dbReference type="EMBL" id="GBP54360.1"/>
    </source>
</evidence>
<accession>A0A4C1WU05</accession>
<dbReference type="Proteomes" id="UP000299102">
    <property type="component" value="Unassembled WGS sequence"/>
</dbReference>
<organism evidence="1 2">
    <name type="scientific">Eumeta variegata</name>
    <name type="common">Bagworm moth</name>
    <name type="synonym">Eumeta japonica</name>
    <dbReference type="NCBI Taxonomy" id="151549"/>
    <lineage>
        <taxon>Eukaryota</taxon>
        <taxon>Metazoa</taxon>
        <taxon>Ecdysozoa</taxon>
        <taxon>Arthropoda</taxon>
        <taxon>Hexapoda</taxon>
        <taxon>Insecta</taxon>
        <taxon>Pterygota</taxon>
        <taxon>Neoptera</taxon>
        <taxon>Endopterygota</taxon>
        <taxon>Lepidoptera</taxon>
        <taxon>Glossata</taxon>
        <taxon>Ditrysia</taxon>
        <taxon>Tineoidea</taxon>
        <taxon>Psychidae</taxon>
        <taxon>Oiketicinae</taxon>
        <taxon>Eumeta</taxon>
    </lineage>
</organism>
<name>A0A4C1WU05_EUMVA</name>
<evidence type="ECO:0000313" key="2">
    <source>
        <dbReference type="Proteomes" id="UP000299102"/>
    </source>
</evidence>
<keyword evidence="2" id="KW-1185">Reference proteome</keyword>